<dbReference type="PANTHER" id="PTHR10491:SF4">
    <property type="entry name" value="METHIONINE ADENOSYLTRANSFERASE 2 SUBUNIT BETA"/>
    <property type="match status" value="1"/>
</dbReference>
<evidence type="ECO:0000259" key="7">
    <source>
        <dbReference type="Pfam" id="PF04321"/>
    </source>
</evidence>
<keyword evidence="9" id="KW-1185">Reference proteome</keyword>
<comment type="similarity">
    <text evidence="2 6">Belongs to the dTDP-4-dehydrorhamnose reductase family.</text>
</comment>
<dbReference type="GO" id="GO:0019305">
    <property type="term" value="P:dTDP-rhamnose biosynthetic process"/>
    <property type="evidence" value="ECO:0007669"/>
    <property type="project" value="UniProtKB-UniPathway"/>
</dbReference>
<evidence type="ECO:0000256" key="2">
    <source>
        <dbReference type="ARBA" id="ARBA00010944"/>
    </source>
</evidence>
<evidence type="ECO:0000256" key="3">
    <source>
        <dbReference type="ARBA" id="ARBA00012929"/>
    </source>
</evidence>
<dbReference type="InterPro" id="IPR036291">
    <property type="entry name" value="NAD(P)-bd_dom_sf"/>
</dbReference>
<dbReference type="InterPro" id="IPR029903">
    <property type="entry name" value="RmlD-like-bd"/>
</dbReference>
<name>A0A4R6IT23_9BACT</name>
<gene>
    <name evidence="8" type="ORF">BC659_2922</name>
</gene>
<dbReference type="InterPro" id="IPR005913">
    <property type="entry name" value="dTDP_dehydrorham_reduct"/>
</dbReference>
<evidence type="ECO:0000313" key="9">
    <source>
        <dbReference type="Proteomes" id="UP000295741"/>
    </source>
</evidence>
<evidence type="ECO:0000313" key="8">
    <source>
        <dbReference type="EMBL" id="TDO25381.1"/>
    </source>
</evidence>
<dbReference type="AlphaFoldDB" id="A0A4R6IT23"/>
<evidence type="ECO:0000256" key="5">
    <source>
        <dbReference type="ARBA" id="ARBA00048200"/>
    </source>
</evidence>
<dbReference type="GO" id="GO:0008831">
    <property type="term" value="F:dTDP-4-dehydrorhamnose reductase activity"/>
    <property type="evidence" value="ECO:0007669"/>
    <property type="project" value="UniProtKB-EC"/>
</dbReference>
<dbReference type="Gene3D" id="3.40.50.720">
    <property type="entry name" value="NAD(P)-binding Rossmann-like Domain"/>
    <property type="match status" value="1"/>
</dbReference>
<dbReference type="RefSeq" id="WP_133475493.1">
    <property type="nucleotide sequence ID" value="NZ_SNWP01000013.1"/>
</dbReference>
<dbReference type="Gene3D" id="3.90.25.10">
    <property type="entry name" value="UDP-galactose 4-epimerase, domain 1"/>
    <property type="match status" value="1"/>
</dbReference>
<dbReference type="OrthoDB" id="9803892at2"/>
<dbReference type="EMBL" id="SNWP01000013">
    <property type="protein sequence ID" value="TDO25381.1"/>
    <property type="molecule type" value="Genomic_DNA"/>
</dbReference>
<dbReference type="Proteomes" id="UP000295741">
    <property type="component" value="Unassembled WGS sequence"/>
</dbReference>
<dbReference type="CDD" id="cd05254">
    <property type="entry name" value="dTDP_HR_like_SDR_e"/>
    <property type="match status" value="1"/>
</dbReference>
<comment type="function">
    <text evidence="6">Catalyzes the reduction of dTDP-6-deoxy-L-lyxo-4-hexulose to yield dTDP-L-rhamnose.</text>
</comment>
<proteinExistence type="inferred from homology"/>
<dbReference type="UniPathway" id="UPA00124"/>
<protein>
    <recommendedName>
        <fullName evidence="4 6">dTDP-4-dehydrorhamnose reductase</fullName>
        <ecNumber evidence="3 6">1.1.1.133</ecNumber>
    </recommendedName>
</protein>
<comment type="caution">
    <text evidence="8">The sequence shown here is derived from an EMBL/GenBank/DDBJ whole genome shotgun (WGS) entry which is preliminary data.</text>
</comment>
<evidence type="ECO:0000256" key="6">
    <source>
        <dbReference type="RuleBase" id="RU364082"/>
    </source>
</evidence>
<comment type="pathway">
    <text evidence="1 6">Carbohydrate biosynthesis; dTDP-L-rhamnose biosynthesis.</text>
</comment>
<evidence type="ECO:0000256" key="4">
    <source>
        <dbReference type="ARBA" id="ARBA00017099"/>
    </source>
</evidence>
<reference evidence="8 9" key="1">
    <citation type="submission" date="2019-03" db="EMBL/GenBank/DDBJ databases">
        <title>Genomic Encyclopedia of Archaeal and Bacterial Type Strains, Phase II (KMG-II): from individual species to whole genera.</title>
        <authorList>
            <person name="Goeker M."/>
        </authorList>
    </citation>
    <scope>NUCLEOTIDE SEQUENCE [LARGE SCALE GENOMIC DNA]</scope>
    <source>
        <strain evidence="8 9">DSM 28323</strain>
    </source>
</reference>
<dbReference type="EC" id="1.1.1.133" evidence="3 6"/>
<comment type="catalytic activity">
    <reaction evidence="5">
        <text>dTDP-beta-L-rhamnose + NADP(+) = dTDP-4-dehydro-beta-L-rhamnose + NADPH + H(+)</text>
        <dbReference type="Rhea" id="RHEA:21796"/>
        <dbReference type="ChEBI" id="CHEBI:15378"/>
        <dbReference type="ChEBI" id="CHEBI:57510"/>
        <dbReference type="ChEBI" id="CHEBI:57783"/>
        <dbReference type="ChEBI" id="CHEBI:58349"/>
        <dbReference type="ChEBI" id="CHEBI:62830"/>
        <dbReference type="EC" id="1.1.1.133"/>
    </reaction>
</comment>
<dbReference type="FunFam" id="3.40.50.720:FF:000159">
    <property type="entry name" value="dTDP-4-dehydrorhamnose reductase"/>
    <property type="match status" value="1"/>
</dbReference>
<sequence length="294" mass="32388">MSKPLILVTGKNGQLGWELSQLAAAYHSFDFVFLGRTELDLSDNLSIQTCIEKYRPAYCINCAAYTAVDKAETEQAMAYQVNAAATGAMADACRKLNATLITISTDYVFNGNGTKPYPVNEPTDPVNYYGYSKRAGEQLALTNNPATIIIRTSWVFSSHGNNFVKTMIRLMKDRESLNVVADQTGSPTYAHDLAAAIIQIIQQLEAGNKHYGIFHFSNAGITNWCDFAKAIATEAQLACNVKGITTAEYPTPAKRPAYSVMDTGKISKDYGIVMREWKEALHDCIHLLQSENKS</sequence>
<dbReference type="SUPFAM" id="SSF51735">
    <property type="entry name" value="NAD(P)-binding Rossmann-fold domains"/>
    <property type="match status" value="1"/>
</dbReference>
<evidence type="ECO:0000256" key="1">
    <source>
        <dbReference type="ARBA" id="ARBA00004781"/>
    </source>
</evidence>
<keyword evidence="6" id="KW-0560">Oxidoreductase</keyword>
<dbReference type="Pfam" id="PF04321">
    <property type="entry name" value="RmlD_sub_bind"/>
    <property type="match status" value="1"/>
</dbReference>
<dbReference type="NCBIfam" id="TIGR01214">
    <property type="entry name" value="rmlD"/>
    <property type="match status" value="1"/>
</dbReference>
<keyword evidence="6" id="KW-0521">NADP</keyword>
<feature type="domain" description="RmlD-like substrate binding" evidence="7">
    <location>
        <begin position="6"/>
        <end position="288"/>
    </location>
</feature>
<dbReference type="PANTHER" id="PTHR10491">
    <property type="entry name" value="DTDP-4-DEHYDRORHAMNOSE REDUCTASE"/>
    <property type="match status" value="1"/>
</dbReference>
<accession>A0A4R6IT23</accession>
<organism evidence="8 9">
    <name type="scientific">Sediminibacterium goheungense</name>
    <dbReference type="NCBI Taxonomy" id="1086393"/>
    <lineage>
        <taxon>Bacteria</taxon>
        <taxon>Pseudomonadati</taxon>
        <taxon>Bacteroidota</taxon>
        <taxon>Chitinophagia</taxon>
        <taxon>Chitinophagales</taxon>
        <taxon>Chitinophagaceae</taxon>
        <taxon>Sediminibacterium</taxon>
    </lineage>
</organism>